<feature type="transmembrane region" description="Helical" evidence="2">
    <location>
        <begin position="304"/>
        <end position="324"/>
    </location>
</feature>
<name>A0A2I1R9S6_9ACTN</name>
<organism evidence="3 4">
    <name type="scientific">Gordonia terrae</name>
    <dbReference type="NCBI Taxonomy" id="2055"/>
    <lineage>
        <taxon>Bacteria</taxon>
        <taxon>Bacillati</taxon>
        <taxon>Actinomycetota</taxon>
        <taxon>Actinomycetes</taxon>
        <taxon>Mycobacteriales</taxon>
        <taxon>Gordoniaceae</taxon>
        <taxon>Gordonia</taxon>
    </lineage>
</organism>
<gene>
    <name evidence="3" type="ORF">CYJ73_09075</name>
</gene>
<feature type="region of interest" description="Disordered" evidence="1">
    <location>
        <begin position="332"/>
        <end position="357"/>
    </location>
</feature>
<keyword evidence="2" id="KW-0812">Transmembrane</keyword>
<dbReference type="EMBL" id="PKJC01000005">
    <property type="protein sequence ID" value="PKZ65897.1"/>
    <property type="molecule type" value="Genomic_DNA"/>
</dbReference>
<sequence length="357" mass="35960">MEFGSVGVVSVKTVVSKRVPATMMPVGALAVLLTALLVGGVVYLALPTDTTDAQDTRPPAEQIDAAGDSVSSAKMMFQLMSAGLNSATGGIATATGSARDIFDAVDTAASASDQLVRGLGNAPDVSSATRQVNDGALAVSAVLGQVSSLSNSVTELDSLVTPLIGYLENSRTPGSADALERLRALQGSSREISEQLGSLDSLQGELATMRKSLESSAAGIDSAITQAQTAAGQLSTGLNRLASAREDTLSATDKVNAGVKQLQGVLNSINEDLDNASTNLIPATPGDTAPPASNQSAGSVAERVSWAVVAGSGVGAILLALLLIRMARTRREGPSDGALGNEADDAELVGASAGADR</sequence>
<proteinExistence type="predicted"/>
<protein>
    <submittedName>
        <fullName evidence="3">Uncharacterized protein</fullName>
    </submittedName>
</protein>
<feature type="region of interest" description="Disordered" evidence="1">
    <location>
        <begin position="277"/>
        <end position="296"/>
    </location>
</feature>
<dbReference type="Proteomes" id="UP000234662">
    <property type="component" value="Unassembled WGS sequence"/>
</dbReference>
<evidence type="ECO:0000256" key="2">
    <source>
        <dbReference type="SAM" id="Phobius"/>
    </source>
</evidence>
<dbReference type="AlphaFoldDB" id="A0A2I1R9S6"/>
<evidence type="ECO:0000313" key="4">
    <source>
        <dbReference type="Proteomes" id="UP000234662"/>
    </source>
</evidence>
<dbReference type="STRING" id="2055.BCM27_24375"/>
<accession>A0A2I1R9S6</accession>
<feature type="transmembrane region" description="Helical" evidence="2">
    <location>
        <begin position="26"/>
        <end position="46"/>
    </location>
</feature>
<keyword evidence="2" id="KW-0472">Membrane</keyword>
<reference evidence="3 4" key="1">
    <citation type="submission" date="2017-12" db="EMBL/GenBank/DDBJ databases">
        <title>Phylogenetic diversity of female urinary microbiome.</title>
        <authorList>
            <person name="Thomas-White K."/>
            <person name="Wolfe A.J."/>
        </authorList>
    </citation>
    <scope>NUCLEOTIDE SEQUENCE [LARGE SCALE GENOMIC DNA]</scope>
    <source>
        <strain evidence="3 4">UMB0777</strain>
    </source>
</reference>
<evidence type="ECO:0000256" key="1">
    <source>
        <dbReference type="SAM" id="MobiDB-lite"/>
    </source>
</evidence>
<comment type="caution">
    <text evidence="3">The sequence shown here is derived from an EMBL/GenBank/DDBJ whole genome shotgun (WGS) entry which is preliminary data.</text>
</comment>
<keyword evidence="2" id="KW-1133">Transmembrane helix</keyword>
<evidence type="ECO:0000313" key="3">
    <source>
        <dbReference type="EMBL" id="PKZ65897.1"/>
    </source>
</evidence>